<evidence type="ECO:0008006" key="5">
    <source>
        <dbReference type="Google" id="ProtNLM"/>
    </source>
</evidence>
<name>A0A2I1M4N8_9BIFI</name>
<protein>
    <recommendedName>
        <fullName evidence="5">Cell surface protein</fullName>
    </recommendedName>
</protein>
<evidence type="ECO:0000256" key="2">
    <source>
        <dbReference type="SAM" id="SignalP"/>
    </source>
</evidence>
<evidence type="ECO:0000313" key="4">
    <source>
        <dbReference type="Proteomes" id="UP000242263"/>
    </source>
</evidence>
<evidence type="ECO:0000256" key="1">
    <source>
        <dbReference type="SAM" id="MobiDB-lite"/>
    </source>
</evidence>
<feature type="region of interest" description="Disordered" evidence="1">
    <location>
        <begin position="40"/>
        <end position="96"/>
    </location>
</feature>
<sequence length="394" mass="42727">MQKLRKPIGFIAAVALATAGLVPLVGSSVFAHADPITAEYNGTTFTNDTQSKDRERRNESNNNGQFVNGDSSYLPESNPLTNTANDTTCLRTHDPHTPPYDRITYWQKNFMQSDPTNEAGCPTGPQAANVKELAYKTLNKLSSNVPDSVAAADAKFGWRSIADNGYVSAMRNFASNSPGNYKNDVNYFALGNFNGQSNGLVDTRKESYKGLYQDNAVKNGTVDPGIGQEMRFKATPASNITEVTSYPITGQLNYALWVKGNATAEDPYNGRTNMYWTPTTQGAQIGISGYNNSGGSYGMFENAVDSSSRGTTNQLDSGLLIALPQPKPKAEATNVAKGASLGHAEDFITNKDKVTADTTLISRYGITTPQIKQRQQFHTLTSKITTIRTHTNTP</sequence>
<reference evidence="3 4" key="1">
    <citation type="submission" date="2017-12" db="EMBL/GenBank/DDBJ databases">
        <title>Phylogenetic diversity of female urinary microbiome.</title>
        <authorList>
            <person name="Thomas-White K."/>
            <person name="Wolfe A.J."/>
        </authorList>
    </citation>
    <scope>NUCLEOTIDE SEQUENCE [LARGE SCALE GENOMIC DNA]</scope>
    <source>
        <strain evidence="3 4">UMB0064</strain>
    </source>
</reference>
<keyword evidence="2" id="KW-0732">Signal</keyword>
<feature type="compositionally biased region" description="Basic and acidic residues" evidence="1">
    <location>
        <begin position="50"/>
        <end position="59"/>
    </location>
</feature>
<feature type="compositionally biased region" description="Polar residues" evidence="1">
    <location>
        <begin position="60"/>
        <end position="90"/>
    </location>
</feature>
<feature type="signal peptide" evidence="2">
    <location>
        <begin position="1"/>
        <end position="33"/>
    </location>
</feature>
<evidence type="ECO:0000313" key="3">
    <source>
        <dbReference type="EMBL" id="PKZ15074.1"/>
    </source>
</evidence>
<feature type="chain" id="PRO_5039355011" description="Cell surface protein" evidence="2">
    <location>
        <begin position="34"/>
        <end position="394"/>
    </location>
</feature>
<dbReference type="Proteomes" id="UP000242263">
    <property type="component" value="Unassembled WGS sequence"/>
</dbReference>
<comment type="caution">
    <text evidence="3">The sequence shown here is derived from an EMBL/GenBank/DDBJ whole genome shotgun (WGS) entry which is preliminary data.</text>
</comment>
<dbReference type="RefSeq" id="WP_049187947.1">
    <property type="nucleotide sequence ID" value="NZ_CAMYCS010000002.1"/>
</dbReference>
<proteinExistence type="predicted"/>
<gene>
    <name evidence="3" type="ORF">CYJ32_06170</name>
</gene>
<dbReference type="AlphaFoldDB" id="A0A2I1M4N8"/>
<accession>A0A2I1M4N8</accession>
<feature type="compositionally biased region" description="Polar residues" evidence="1">
    <location>
        <begin position="40"/>
        <end position="49"/>
    </location>
</feature>
<organism evidence="3 4">
    <name type="scientific">Alloscardovia omnicolens</name>
    <dbReference type="NCBI Taxonomy" id="419015"/>
    <lineage>
        <taxon>Bacteria</taxon>
        <taxon>Bacillati</taxon>
        <taxon>Actinomycetota</taxon>
        <taxon>Actinomycetes</taxon>
        <taxon>Bifidobacteriales</taxon>
        <taxon>Bifidobacteriaceae</taxon>
        <taxon>Alloscardovia</taxon>
    </lineage>
</organism>
<dbReference type="EMBL" id="PKGU01000003">
    <property type="protein sequence ID" value="PKZ15074.1"/>
    <property type="molecule type" value="Genomic_DNA"/>
</dbReference>